<dbReference type="RefSeq" id="WP_120549689.1">
    <property type="nucleotide sequence ID" value="NZ_RAWM01000052.1"/>
</dbReference>
<keyword evidence="1" id="KW-0472">Membrane</keyword>
<gene>
    <name evidence="2" type="ORF">D7X96_19880</name>
</gene>
<keyword evidence="1" id="KW-0812">Transmembrane</keyword>
<reference evidence="3" key="1">
    <citation type="submission" date="2018-09" db="EMBL/GenBank/DDBJ databases">
        <authorList>
            <person name="Livingstone P.G."/>
            <person name="Whitworth D.E."/>
        </authorList>
    </citation>
    <scope>NUCLEOTIDE SEQUENCE [LARGE SCALE GENOMIC DNA]</scope>
    <source>
        <strain evidence="3">AB047A</strain>
    </source>
</reference>
<proteinExistence type="predicted"/>
<organism evidence="2 3">
    <name type="scientific">Corallococcus interemptor</name>
    <dbReference type="NCBI Taxonomy" id="2316720"/>
    <lineage>
        <taxon>Bacteria</taxon>
        <taxon>Pseudomonadati</taxon>
        <taxon>Myxococcota</taxon>
        <taxon>Myxococcia</taxon>
        <taxon>Myxococcales</taxon>
        <taxon>Cystobacterineae</taxon>
        <taxon>Myxococcaceae</taxon>
        <taxon>Corallococcus</taxon>
    </lineage>
</organism>
<accession>A0A3A8QJY6</accession>
<feature type="transmembrane region" description="Helical" evidence="1">
    <location>
        <begin position="78"/>
        <end position="104"/>
    </location>
</feature>
<dbReference type="EMBL" id="RAWM01000052">
    <property type="protein sequence ID" value="RKH67230.1"/>
    <property type="molecule type" value="Genomic_DNA"/>
</dbReference>
<comment type="caution">
    <text evidence="2">The sequence shown here is derived from an EMBL/GenBank/DDBJ whole genome shotgun (WGS) entry which is preliminary data.</text>
</comment>
<dbReference type="OrthoDB" id="5515829at2"/>
<dbReference type="Proteomes" id="UP000282656">
    <property type="component" value="Unassembled WGS sequence"/>
</dbReference>
<evidence type="ECO:0000313" key="3">
    <source>
        <dbReference type="Proteomes" id="UP000282656"/>
    </source>
</evidence>
<protein>
    <submittedName>
        <fullName evidence="2">Uncharacterized protein</fullName>
    </submittedName>
</protein>
<keyword evidence="1" id="KW-1133">Transmembrane helix</keyword>
<sequence length="153" mass="15536">MSPKTKPAAREPGLEDQLLLDGVQRLSEETGSAGAPLTPGAVRLRALGTLAKGSGLVLLGAAIMAGLVWVGLGGDGALPILLVAPTYFMGAAYVVAGLTGVLTGRPWDRTSLWVKLPMMIIGSLLVLTAGIAISVVSSKALRSDTDSTPSASE</sequence>
<feature type="transmembrane region" description="Helical" evidence="1">
    <location>
        <begin position="116"/>
        <end position="136"/>
    </location>
</feature>
<name>A0A3A8QJY6_9BACT</name>
<evidence type="ECO:0000313" key="2">
    <source>
        <dbReference type="EMBL" id="RKH67230.1"/>
    </source>
</evidence>
<keyword evidence="3" id="KW-1185">Reference proteome</keyword>
<feature type="transmembrane region" description="Helical" evidence="1">
    <location>
        <begin position="53"/>
        <end position="72"/>
    </location>
</feature>
<evidence type="ECO:0000256" key="1">
    <source>
        <dbReference type="SAM" id="Phobius"/>
    </source>
</evidence>
<dbReference type="AlphaFoldDB" id="A0A3A8QJY6"/>